<feature type="domain" description="SseB protein N-terminal" evidence="1">
    <location>
        <begin position="7"/>
        <end position="115"/>
    </location>
</feature>
<protein>
    <submittedName>
        <fullName evidence="2">Enhanced serine sensitivity protein SseB C-terminal domain-containing protein</fullName>
    </submittedName>
</protein>
<evidence type="ECO:0000313" key="2">
    <source>
        <dbReference type="EMBL" id="MEW9624399.1"/>
    </source>
</evidence>
<evidence type="ECO:0000259" key="1">
    <source>
        <dbReference type="Pfam" id="PF07179"/>
    </source>
</evidence>
<gene>
    <name evidence="2" type="ORF">ABQJ56_09155</name>
</gene>
<organism evidence="2 3">
    <name type="scientific">Rhodanobacter geophilus</name>
    <dbReference type="NCBI Taxonomy" id="3162488"/>
    <lineage>
        <taxon>Bacteria</taxon>
        <taxon>Pseudomonadati</taxon>
        <taxon>Pseudomonadota</taxon>
        <taxon>Gammaproteobacteria</taxon>
        <taxon>Lysobacterales</taxon>
        <taxon>Rhodanobacteraceae</taxon>
        <taxon>Rhodanobacter</taxon>
    </lineage>
</organism>
<comment type="caution">
    <text evidence="2">The sequence shown here is derived from an EMBL/GenBank/DDBJ whole genome shotgun (WGS) entry which is preliminary data.</text>
</comment>
<name>A0ABV3QPJ5_9GAMM</name>
<dbReference type="RefSeq" id="WP_367844706.1">
    <property type="nucleotide sequence ID" value="NZ_JBFOHL010000007.1"/>
</dbReference>
<evidence type="ECO:0000313" key="3">
    <source>
        <dbReference type="Proteomes" id="UP001556170"/>
    </source>
</evidence>
<dbReference type="Proteomes" id="UP001556170">
    <property type="component" value="Unassembled WGS sequence"/>
</dbReference>
<reference evidence="2 3" key="1">
    <citation type="submission" date="2024-06" db="EMBL/GenBank/DDBJ databases">
        <authorList>
            <person name="Woo H."/>
        </authorList>
    </citation>
    <scope>NUCLEOTIDE SEQUENCE [LARGE SCALE GENOMIC DNA]</scope>
    <source>
        <strain evidence="2 3">S2-g</strain>
    </source>
</reference>
<dbReference type="InterPro" id="IPR009839">
    <property type="entry name" value="SseB_N"/>
</dbReference>
<dbReference type="EMBL" id="JBFOHL010000007">
    <property type="protein sequence ID" value="MEW9624399.1"/>
    <property type="molecule type" value="Genomic_DNA"/>
</dbReference>
<accession>A0ABV3QPJ5</accession>
<keyword evidence="3" id="KW-1185">Reference proteome</keyword>
<dbReference type="Pfam" id="PF07179">
    <property type="entry name" value="SseB"/>
    <property type="match status" value="1"/>
</dbReference>
<proteinExistence type="predicted"/>
<sequence>MTSTAELQRLLEAAKNDVRAEEAFLAGLLSATVYAHVPRTPPPTGKMQFVQFVRPDNGQTVLPFFSDQAKAQFAGRGRVGIVSMAGRRLLELTQGATLMLNPNDDGYVLYPEEVSALLTDRPLGIFVAEQTTPGETVGLAAPSVPVDALVNALAGYLGKEPAVQAGYLMELHRGKDLADVSLLIALVVLSKEAERIARGSMVAAQPVLQSLTLPLLIMCHTPEEPLPPGYEEAICFYGNPGHASSRIGISQEGGGDSA</sequence>